<dbReference type="GeneID" id="72187248"/>
<dbReference type="KEGG" id="halx:M0R89_18575"/>
<dbReference type="RefSeq" id="WP_248652572.1">
    <property type="nucleotide sequence ID" value="NZ_CP096660.1"/>
</dbReference>
<dbReference type="AlphaFoldDB" id="A0A8U0I066"/>
<dbReference type="EMBL" id="CP096660">
    <property type="protein sequence ID" value="UPV76539.1"/>
    <property type="molecule type" value="Genomic_DNA"/>
</dbReference>
<gene>
    <name evidence="1" type="ORF">M0R89_18575</name>
</gene>
<evidence type="ECO:0000313" key="2">
    <source>
        <dbReference type="Proteomes" id="UP000830729"/>
    </source>
</evidence>
<dbReference type="InterPro" id="IPR013783">
    <property type="entry name" value="Ig-like_fold"/>
</dbReference>
<organism evidence="1 2">
    <name type="scientific">Halorussus limi</name>
    <dbReference type="NCBI Taxonomy" id="2938695"/>
    <lineage>
        <taxon>Archaea</taxon>
        <taxon>Methanobacteriati</taxon>
        <taxon>Methanobacteriota</taxon>
        <taxon>Stenosarchaea group</taxon>
        <taxon>Halobacteria</taxon>
        <taxon>Halobacteriales</taxon>
        <taxon>Haladaptataceae</taxon>
        <taxon>Halorussus</taxon>
    </lineage>
</organism>
<evidence type="ECO:0008006" key="3">
    <source>
        <dbReference type="Google" id="ProtNLM"/>
    </source>
</evidence>
<reference evidence="1 2" key="1">
    <citation type="submission" date="2022-04" db="EMBL/GenBank/DDBJ databases">
        <title>Diverse halophilic archaea isolated from saline environments.</title>
        <authorList>
            <person name="Cui H.-L."/>
        </authorList>
    </citation>
    <scope>NUCLEOTIDE SEQUENCE [LARGE SCALE GENOMIC DNA]</scope>
    <source>
        <strain evidence="1 2">XZYJT49</strain>
        <plasmid evidence="1 2">unnamed1</plasmid>
    </source>
</reference>
<protein>
    <recommendedName>
        <fullName evidence="3">CARDB domain-containing protein</fullName>
    </recommendedName>
</protein>
<proteinExistence type="predicted"/>
<geneLocation type="plasmid" evidence="1 2">
    <name>unnamed1</name>
</geneLocation>
<dbReference type="Gene3D" id="2.60.40.10">
    <property type="entry name" value="Immunoglobulins"/>
    <property type="match status" value="1"/>
</dbReference>
<keyword evidence="2" id="KW-1185">Reference proteome</keyword>
<name>A0A8U0I066_9EURY</name>
<dbReference type="Proteomes" id="UP000830729">
    <property type="component" value="Plasmid unnamed1"/>
</dbReference>
<sequence length="307" mass="31100">MKVAKSGRSRVVLCVLGLIVASGSAGAVAALPATTADGATVGAASDDAAGERGAALAQAEDNASGNDSRRSILIPSAAVTVGDTTVGVEEVLLTVRQGTGSVFVKTLTTQNPEQDASVTNLRVAVGERFLQRLGSGAPGFGGAQYTVSFGRFAAGQFDYRLGTAIIRGFVGAAPPAAGGTDEPTDRGLDRSSFVVTNFSAPERVPLGEGYTVSARVTNPGQQNGTEIVRYEFGDVTLGRQVVQLAPNASTNVTFQVAPVPLPDSTGTYTHSVQAFDSNATAQIRLVAGNESAGNGSAADSTRPPVGA</sequence>
<keyword evidence="1" id="KW-0614">Plasmid</keyword>
<evidence type="ECO:0000313" key="1">
    <source>
        <dbReference type="EMBL" id="UPV76539.1"/>
    </source>
</evidence>
<accession>A0A8U0I066</accession>